<feature type="transmembrane region" description="Helical" evidence="6">
    <location>
        <begin position="46"/>
        <end position="64"/>
    </location>
</feature>
<gene>
    <name evidence="7" type="ORF">PMAYCL1PPCAC_03120</name>
</gene>
<dbReference type="Pfam" id="PF10292">
    <property type="entry name" value="7TM_GPCR_Srab"/>
    <property type="match status" value="1"/>
</dbReference>
<evidence type="ECO:0000313" key="7">
    <source>
        <dbReference type="EMBL" id="GMR32925.1"/>
    </source>
</evidence>
<proteinExistence type="predicted"/>
<protein>
    <recommendedName>
        <fullName evidence="9">G protein-coupled receptor</fullName>
    </recommendedName>
</protein>
<feature type="region of interest" description="Disordered" evidence="5">
    <location>
        <begin position="143"/>
        <end position="162"/>
    </location>
</feature>
<feature type="transmembrane region" description="Helical" evidence="6">
    <location>
        <begin position="6"/>
        <end position="25"/>
    </location>
</feature>
<keyword evidence="4 6" id="KW-0472">Membrane</keyword>
<dbReference type="GO" id="GO:0016020">
    <property type="term" value="C:membrane"/>
    <property type="evidence" value="ECO:0007669"/>
    <property type="project" value="UniProtKB-SubCell"/>
</dbReference>
<evidence type="ECO:0000313" key="8">
    <source>
        <dbReference type="Proteomes" id="UP001328107"/>
    </source>
</evidence>
<comment type="caution">
    <text evidence="7">The sequence shown here is derived from an EMBL/GenBank/DDBJ whole genome shotgun (WGS) entry which is preliminary data.</text>
</comment>
<dbReference type="AlphaFoldDB" id="A0AAN4Z9G7"/>
<keyword evidence="2 6" id="KW-0812">Transmembrane</keyword>
<evidence type="ECO:0000256" key="5">
    <source>
        <dbReference type="SAM" id="MobiDB-lite"/>
    </source>
</evidence>
<comment type="subcellular location">
    <subcellularLocation>
        <location evidence="1">Membrane</location>
        <topology evidence="1">Multi-pass membrane protein</topology>
    </subcellularLocation>
</comment>
<evidence type="ECO:0000256" key="4">
    <source>
        <dbReference type="ARBA" id="ARBA00023136"/>
    </source>
</evidence>
<dbReference type="Proteomes" id="UP001328107">
    <property type="component" value="Unassembled WGS sequence"/>
</dbReference>
<sequence>EHLPYNILICIKFVLCSLGAVAVAIQWCRGGVSWLVHVNSRILFSYYYAILIVQSASFGLLYGFEFFRFRFACWEFYFRIVLVVRTIGVAAVFASHYIMMTITIERLFSSIRPQQFEQCSSRICGLLFGSLNFEIKKSNWRCSSHSSSYSTHYQTGSRSFRK</sequence>
<evidence type="ECO:0000256" key="1">
    <source>
        <dbReference type="ARBA" id="ARBA00004141"/>
    </source>
</evidence>
<dbReference type="PANTHER" id="PTHR46561">
    <property type="entry name" value="SERPENTINE RECEPTOR, CLASS AB (CLASS A-LIKE)-RELATED"/>
    <property type="match status" value="1"/>
</dbReference>
<evidence type="ECO:0000256" key="2">
    <source>
        <dbReference type="ARBA" id="ARBA00022692"/>
    </source>
</evidence>
<feature type="transmembrane region" description="Helical" evidence="6">
    <location>
        <begin position="76"/>
        <end position="99"/>
    </location>
</feature>
<accession>A0AAN4Z9G7</accession>
<feature type="non-terminal residue" evidence="7">
    <location>
        <position position="1"/>
    </location>
</feature>
<name>A0AAN4Z9G7_9BILA</name>
<dbReference type="PANTHER" id="PTHR46561:SF11">
    <property type="entry name" value="SERPENTINE RECEPTOR CLASS ALPHA_BETA-14"/>
    <property type="match status" value="1"/>
</dbReference>
<dbReference type="EMBL" id="BTRK01000001">
    <property type="protein sequence ID" value="GMR32925.1"/>
    <property type="molecule type" value="Genomic_DNA"/>
</dbReference>
<dbReference type="InterPro" id="IPR053286">
    <property type="entry name" value="Nematode_rcpt-like_srab"/>
</dbReference>
<keyword evidence="8" id="KW-1185">Reference proteome</keyword>
<dbReference type="InterPro" id="IPR019408">
    <property type="entry name" value="7TM_GPCR_serpentine_rcpt_Srab"/>
</dbReference>
<evidence type="ECO:0000256" key="3">
    <source>
        <dbReference type="ARBA" id="ARBA00022989"/>
    </source>
</evidence>
<keyword evidence="3 6" id="KW-1133">Transmembrane helix</keyword>
<organism evidence="7 8">
    <name type="scientific">Pristionchus mayeri</name>
    <dbReference type="NCBI Taxonomy" id="1317129"/>
    <lineage>
        <taxon>Eukaryota</taxon>
        <taxon>Metazoa</taxon>
        <taxon>Ecdysozoa</taxon>
        <taxon>Nematoda</taxon>
        <taxon>Chromadorea</taxon>
        <taxon>Rhabditida</taxon>
        <taxon>Rhabditina</taxon>
        <taxon>Diplogasteromorpha</taxon>
        <taxon>Diplogasteroidea</taxon>
        <taxon>Neodiplogasteridae</taxon>
        <taxon>Pristionchus</taxon>
    </lineage>
</organism>
<evidence type="ECO:0000256" key="6">
    <source>
        <dbReference type="SAM" id="Phobius"/>
    </source>
</evidence>
<reference evidence="8" key="1">
    <citation type="submission" date="2022-10" db="EMBL/GenBank/DDBJ databases">
        <title>Genome assembly of Pristionchus species.</title>
        <authorList>
            <person name="Yoshida K."/>
            <person name="Sommer R.J."/>
        </authorList>
    </citation>
    <scope>NUCLEOTIDE SEQUENCE [LARGE SCALE GENOMIC DNA]</scope>
    <source>
        <strain evidence="8">RS5460</strain>
    </source>
</reference>
<evidence type="ECO:0008006" key="9">
    <source>
        <dbReference type="Google" id="ProtNLM"/>
    </source>
</evidence>